<dbReference type="AlphaFoldDB" id="A0A7R8ZN24"/>
<evidence type="ECO:0000256" key="10">
    <source>
        <dbReference type="ARBA" id="ARBA00029362"/>
    </source>
</evidence>
<dbReference type="GO" id="GO:0004197">
    <property type="term" value="F:cysteine-type endopeptidase activity"/>
    <property type="evidence" value="ECO:0007669"/>
    <property type="project" value="TreeGrafter"/>
</dbReference>
<keyword evidence="8 11" id="KW-0653">Protein transport</keyword>
<evidence type="ECO:0000313" key="13">
    <source>
        <dbReference type="EMBL" id="CAD7226047.1"/>
    </source>
</evidence>
<evidence type="ECO:0000256" key="1">
    <source>
        <dbReference type="ARBA" id="ARBA00004496"/>
    </source>
</evidence>
<keyword evidence="3" id="KW-0813">Transport</keyword>
<sequence>MMIGQSLILHALGRKWRLGGVHDTPEKRSAYHSILRLFQDHPSAPLSIHSLVKQGNRRGRVTGEWYGPTSAAIAFRDAIDHSDDPLFADFKVYVAQDCTIYLEDVISRCTGADDVQEALSLSSSSRRSSDSQRVPSDPDVFLLQPTPIFEDQGTEVPPQPSRARATTIKIPKLDHCSNICLCKQYDTMVDRLESVPDEPWKSVLLLIPLRLGMMKPDPTYLSCVQRFLSLPYCAGIIGGRPSHSLYFVGYQGDNIIDLDPHFVQPALRLAESSGEPSAEEATCHSSYPRKIPYTKIDPSMCLGLYLKDKQALVDLLLDVRRGRGPGFSPNPSRFPLFNFSTGSVQDSLISEEYIIL</sequence>
<dbReference type="GO" id="GO:0035973">
    <property type="term" value="P:aggrephagy"/>
    <property type="evidence" value="ECO:0007669"/>
    <property type="project" value="TreeGrafter"/>
</dbReference>
<evidence type="ECO:0000256" key="6">
    <source>
        <dbReference type="ARBA" id="ARBA00022801"/>
    </source>
</evidence>
<keyword evidence="4 11" id="KW-0963">Cytoplasm</keyword>
<keyword evidence="5 11" id="KW-0645">Protease</keyword>
<dbReference type="PANTHER" id="PTHR22624">
    <property type="entry name" value="CYSTEINE PROTEASE ATG4"/>
    <property type="match status" value="1"/>
</dbReference>
<comment type="catalytic activity">
    <reaction evidence="10">
        <text>[protein]-C-terminal L-amino acid-glycyl-phosphatidylethanolamide + H2O = [protein]-C-terminal L-amino acid-glycine + a 1,2-diacyl-sn-glycero-3-phosphoethanolamine</text>
        <dbReference type="Rhea" id="RHEA:67548"/>
        <dbReference type="Rhea" id="RHEA-COMP:17323"/>
        <dbReference type="Rhea" id="RHEA-COMP:17324"/>
        <dbReference type="ChEBI" id="CHEBI:15377"/>
        <dbReference type="ChEBI" id="CHEBI:64612"/>
        <dbReference type="ChEBI" id="CHEBI:172940"/>
        <dbReference type="ChEBI" id="CHEBI:172941"/>
    </reaction>
    <physiologicalReaction direction="left-to-right" evidence="10">
        <dbReference type="Rhea" id="RHEA:67549"/>
    </physiologicalReaction>
</comment>
<comment type="subcellular location">
    <subcellularLocation>
        <location evidence="1 11">Cytoplasm</location>
    </subcellularLocation>
</comment>
<evidence type="ECO:0000256" key="4">
    <source>
        <dbReference type="ARBA" id="ARBA00022490"/>
    </source>
</evidence>
<organism evidence="13">
    <name type="scientific">Cyprideis torosa</name>
    <dbReference type="NCBI Taxonomy" id="163714"/>
    <lineage>
        <taxon>Eukaryota</taxon>
        <taxon>Metazoa</taxon>
        <taxon>Ecdysozoa</taxon>
        <taxon>Arthropoda</taxon>
        <taxon>Crustacea</taxon>
        <taxon>Oligostraca</taxon>
        <taxon>Ostracoda</taxon>
        <taxon>Podocopa</taxon>
        <taxon>Podocopida</taxon>
        <taxon>Cytherocopina</taxon>
        <taxon>Cytheroidea</taxon>
        <taxon>Cytherideidae</taxon>
        <taxon>Cyprideis</taxon>
    </lineage>
</organism>
<accession>A0A7R8ZN24</accession>
<evidence type="ECO:0000256" key="3">
    <source>
        <dbReference type="ARBA" id="ARBA00022448"/>
    </source>
</evidence>
<dbReference type="OrthoDB" id="2960936at2759"/>
<dbReference type="GO" id="GO:0015031">
    <property type="term" value="P:protein transport"/>
    <property type="evidence" value="ECO:0007669"/>
    <property type="project" value="UniProtKB-KW"/>
</dbReference>
<dbReference type="GO" id="GO:0000423">
    <property type="term" value="P:mitophagy"/>
    <property type="evidence" value="ECO:0007669"/>
    <property type="project" value="TreeGrafter"/>
</dbReference>
<evidence type="ECO:0000256" key="5">
    <source>
        <dbReference type="ARBA" id="ARBA00022670"/>
    </source>
</evidence>
<dbReference type="GO" id="GO:0000045">
    <property type="term" value="P:autophagosome assembly"/>
    <property type="evidence" value="ECO:0007669"/>
    <property type="project" value="TreeGrafter"/>
</dbReference>
<evidence type="ECO:0000256" key="11">
    <source>
        <dbReference type="RuleBase" id="RU363115"/>
    </source>
</evidence>
<dbReference type="EC" id="3.4.22.-" evidence="11"/>
<proteinExistence type="inferred from homology"/>
<feature type="domain" description="Peptidase C54 catalytic" evidence="12">
    <location>
        <begin position="1"/>
        <end position="314"/>
    </location>
</feature>
<dbReference type="InterPro" id="IPR005078">
    <property type="entry name" value="Peptidase_C54"/>
</dbReference>
<dbReference type="InterPro" id="IPR038765">
    <property type="entry name" value="Papain-like_cys_pep_sf"/>
</dbReference>
<evidence type="ECO:0000259" key="12">
    <source>
        <dbReference type="Pfam" id="PF03416"/>
    </source>
</evidence>
<dbReference type="SUPFAM" id="SSF54001">
    <property type="entry name" value="Cysteine proteinases"/>
    <property type="match status" value="1"/>
</dbReference>
<gene>
    <name evidence="13" type="ORF">CTOB1V02_LOCUS3973</name>
</gene>
<dbReference type="GO" id="GO:0005737">
    <property type="term" value="C:cytoplasm"/>
    <property type="evidence" value="ECO:0007669"/>
    <property type="project" value="UniProtKB-SubCell"/>
</dbReference>
<dbReference type="EMBL" id="OB660729">
    <property type="protein sequence ID" value="CAD7226047.1"/>
    <property type="molecule type" value="Genomic_DNA"/>
</dbReference>
<dbReference type="GO" id="GO:0034727">
    <property type="term" value="P:piecemeal microautophagy of the nucleus"/>
    <property type="evidence" value="ECO:0007669"/>
    <property type="project" value="TreeGrafter"/>
</dbReference>
<dbReference type="PANTHER" id="PTHR22624:SF52">
    <property type="entry name" value="CYSTEINE PROTEASE"/>
    <property type="match status" value="1"/>
</dbReference>
<keyword evidence="6 11" id="KW-0378">Hydrolase</keyword>
<dbReference type="InterPro" id="IPR046792">
    <property type="entry name" value="Peptidase_C54_cat"/>
</dbReference>
<keyword evidence="7" id="KW-0788">Thiol protease</keyword>
<evidence type="ECO:0000256" key="9">
    <source>
        <dbReference type="ARBA" id="ARBA00023006"/>
    </source>
</evidence>
<protein>
    <recommendedName>
        <fullName evidence="11">Cysteine protease</fullName>
        <ecNumber evidence="11">3.4.22.-</ecNumber>
    </recommendedName>
</protein>
<evidence type="ECO:0000256" key="2">
    <source>
        <dbReference type="ARBA" id="ARBA00010958"/>
    </source>
</evidence>
<name>A0A7R8ZN24_9CRUS</name>
<dbReference type="Pfam" id="PF03416">
    <property type="entry name" value="Peptidase_C54"/>
    <property type="match status" value="1"/>
</dbReference>
<dbReference type="GO" id="GO:0016485">
    <property type="term" value="P:protein processing"/>
    <property type="evidence" value="ECO:0007669"/>
    <property type="project" value="TreeGrafter"/>
</dbReference>
<comment type="similarity">
    <text evidence="2 11">Belongs to the peptidase C54 family.</text>
</comment>
<evidence type="ECO:0000256" key="8">
    <source>
        <dbReference type="ARBA" id="ARBA00022927"/>
    </source>
</evidence>
<dbReference type="GO" id="GO:0019786">
    <property type="term" value="F:protein-phosphatidylethanolamide deconjugating activity"/>
    <property type="evidence" value="ECO:0007669"/>
    <property type="project" value="InterPro"/>
</dbReference>
<keyword evidence="9 11" id="KW-0072">Autophagy</keyword>
<comment type="function">
    <text evidence="11">Cysteine protease that plays a key role in autophagy by mediating both proteolytic activation and delipidation of ATG8 family proteins.</text>
</comment>
<evidence type="ECO:0000256" key="7">
    <source>
        <dbReference type="ARBA" id="ARBA00022807"/>
    </source>
</evidence>
<reference evidence="13" key="1">
    <citation type="submission" date="2020-11" db="EMBL/GenBank/DDBJ databases">
        <authorList>
            <person name="Tran Van P."/>
        </authorList>
    </citation>
    <scope>NUCLEOTIDE SEQUENCE</scope>
</reference>